<dbReference type="EMBL" id="CP002064">
    <property type="protein sequence ID" value="ADJ16821.1"/>
    <property type="molecule type" value="Genomic_DNA"/>
</dbReference>
<dbReference type="PATRIC" id="fig|795797.18.peg.3395"/>
<dbReference type="AlphaFoldDB" id="D8JCS6"/>
<evidence type="ECO:0000313" key="5">
    <source>
        <dbReference type="EMBL" id="ELY41649.1"/>
    </source>
</evidence>
<dbReference type="Proteomes" id="UP000000390">
    <property type="component" value="Plasmid 2"/>
</dbReference>
<reference evidence="3 6" key="1">
    <citation type="journal article" date="2010" name="J. Bacteriol.">
        <title>Complete genome sequence of Halalkalicoccus jeotgali B3(T), an extremely halophilic archaeon.</title>
        <authorList>
            <person name="Roh S.W."/>
            <person name="Nam Y.D."/>
            <person name="Nam S.H."/>
            <person name="Choi S.H."/>
            <person name="Park H.S."/>
            <person name="Bae J.W."/>
        </authorList>
    </citation>
    <scope>NUCLEOTIDE SEQUENCE [LARGE SCALE GENOMIC DNA]</scope>
    <source>
        <strain evidence="3">B3</strain>
        <strain evidence="6">DSM 18796 / CECT 7217 / JCM 14584 / KCTC 4019 / B3</strain>
        <plasmid evidence="6">2</plasmid>
        <plasmid evidence="6">4</plasmid>
    </source>
</reference>
<keyword evidence="7" id="KW-1185">Reference proteome</keyword>
<reference evidence="5 7" key="2">
    <citation type="journal article" date="2014" name="PLoS Genet.">
        <title>Phylogenetically driven sequencing of extremely halophilic archaea reveals strategies for static and dynamic osmo-response.</title>
        <authorList>
            <person name="Becker E.A."/>
            <person name="Seitzer P.M."/>
            <person name="Tritt A."/>
            <person name="Larsen D."/>
            <person name="Krusor M."/>
            <person name="Yao A.I."/>
            <person name="Wu D."/>
            <person name="Madern D."/>
            <person name="Eisen J.A."/>
            <person name="Darling A.E."/>
            <person name="Facciotti M.T."/>
        </authorList>
    </citation>
    <scope>NUCLEOTIDE SEQUENCE [LARGE SCALE GENOMIC DNA]</scope>
    <source>
        <strain evidence="5">B3</strain>
        <strain evidence="7">DSM 18796 / CECT 7217 / JCM 14584 / KCTC 4019 / B3</strain>
    </source>
</reference>
<dbReference type="RefSeq" id="WP_008413571.1">
    <property type="nucleotide sequence ID" value="NC_014299.1"/>
</dbReference>
<dbReference type="InterPro" id="IPR002145">
    <property type="entry name" value="CopG"/>
</dbReference>
<proteinExistence type="predicted"/>
<gene>
    <name evidence="3" type="ordered locus">HacjB3_17393</name>
    <name evidence="4" type="ordered locus">HacjB3_19393</name>
    <name evidence="5" type="ORF">C497_00130</name>
</gene>
<name>D8JCS6_HALJB</name>
<dbReference type="Pfam" id="PF01402">
    <property type="entry name" value="RHH_1"/>
    <property type="match status" value="1"/>
</dbReference>
<dbReference type="CDD" id="cd21631">
    <property type="entry name" value="RHH_CopG_NikR-like"/>
    <property type="match status" value="1"/>
</dbReference>
<protein>
    <recommendedName>
        <fullName evidence="2">Ribbon-helix-helix protein CopG domain-containing protein</fullName>
    </recommendedName>
</protein>
<dbReference type="GeneID" id="9421268"/>
<keyword evidence="3" id="KW-0614">Plasmid</keyword>
<dbReference type="Proteomes" id="UP000011645">
    <property type="component" value="Unassembled WGS sequence"/>
</dbReference>
<dbReference type="HOGENOM" id="CLU_1754640_0_0_2"/>
<dbReference type="KEGG" id="hje:HacjB3_19393"/>
<feature type="domain" description="Ribbon-helix-helix protein CopG" evidence="2">
    <location>
        <begin position="4"/>
        <end position="40"/>
    </location>
</feature>
<dbReference type="EMBL" id="CP002066">
    <property type="protein sequence ID" value="ADJ17215.1"/>
    <property type="molecule type" value="Genomic_DNA"/>
</dbReference>
<evidence type="ECO:0000313" key="6">
    <source>
        <dbReference type="Proteomes" id="UP000000390"/>
    </source>
</evidence>
<evidence type="ECO:0000313" key="4">
    <source>
        <dbReference type="EMBL" id="ADJ17215.1"/>
    </source>
</evidence>
<dbReference type="EMBL" id="AOHV01000002">
    <property type="protein sequence ID" value="ELY41649.1"/>
    <property type="molecule type" value="Genomic_DNA"/>
</dbReference>
<sequence length="148" mass="18422">MNPTTLRLSESTLDTLADEADERGLSRSEYIREIIRERHEDDRLHDRLRADYERQITDYEEKIRDYEEQIRDYEERITDLETENERIHNEKRLILEQREENTELVEYVEEQRELTQYQERRQRLLDEANILRRWKWKLTGVPVDRKDE</sequence>
<evidence type="ECO:0000256" key="1">
    <source>
        <dbReference type="SAM" id="Coils"/>
    </source>
</evidence>
<dbReference type="KEGG" id="hje:HacjB3_17393"/>
<organism evidence="3 6">
    <name type="scientific">Halalkalicoccus jeotgali (strain DSM 18796 / CECT 7217 / JCM 14584 / KCTC 4019 / B3)</name>
    <dbReference type="NCBI Taxonomy" id="795797"/>
    <lineage>
        <taxon>Archaea</taxon>
        <taxon>Methanobacteriati</taxon>
        <taxon>Methanobacteriota</taxon>
        <taxon>Stenosarchaea group</taxon>
        <taxon>Halobacteria</taxon>
        <taxon>Halobacteriales</taxon>
        <taxon>Halococcaceae</taxon>
        <taxon>Halalkalicoccus</taxon>
    </lineage>
</organism>
<dbReference type="InterPro" id="IPR010985">
    <property type="entry name" value="Ribbon_hlx_hlx"/>
</dbReference>
<evidence type="ECO:0000313" key="3">
    <source>
        <dbReference type="EMBL" id="ADJ16821.1"/>
    </source>
</evidence>
<geneLocation type="plasmid" evidence="4 6">
    <name>4</name>
</geneLocation>
<dbReference type="SUPFAM" id="SSF47598">
    <property type="entry name" value="Ribbon-helix-helix"/>
    <property type="match status" value="1"/>
</dbReference>
<dbReference type="Proteomes" id="UP000000390">
    <property type="component" value="Plasmid 4"/>
</dbReference>
<evidence type="ECO:0000259" key="2">
    <source>
        <dbReference type="Pfam" id="PF01402"/>
    </source>
</evidence>
<dbReference type="GO" id="GO:0006355">
    <property type="term" value="P:regulation of DNA-templated transcription"/>
    <property type="evidence" value="ECO:0007669"/>
    <property type="project" value="InterPro"/>
</dbReference>
<evidence type="ECO:0000313" key="7">
    <source>
        <dbReference type="Proteomes" id="UP000011645"/>
    </source>
</evidence>
<accession>D8JCS6</accession>
<geneLocation type="plasmid" evidence="3 6">
    <name>2</name>
</geneLocation>
<feature type="coiled-coil region" evidence="1">
    <location>
        <begin position="49"/>
        <end position="127"/>
    </location>
</feature>
<keyword evidence="1" id="KW-0175">Coiled coil</keyword>